<gene>
    <name evidence="5" type="ORF">GC098_23120</name>
</gene>
<keyword evidence="6" id="KW-1185">Reference proteome</keyword>
<dbReference type="InterPro" id="IPR017972">
    <property type="entry name" value="Cyt_P450_CS"/>
</dbReference>
<sequence length="398" mass="44894">MMKGSKFANMLRMTELETPESRLDPFGVLSQLRRESPVRFDENRNCWDVFPYEDVHRILKDPKMFSSARGAAANQNLLFMDPPKHHQLRDLVNKAFTPRAIQELAPRIRDIAEDLLSQAGAEMDVVHDFAAPLPVIVISELLGVPSSDRHHFKQWSDVLVESAEDLSDEAFEQIMQKRMKTVGELTDYFQGILKERASEPKDDLVSALMQAEIEGEKLSEQEIVNFCILLLAAGNETTTNLITNSFRILTEQPQLQVELAQDPGVIPTFIEEVLRYYPPIVSIGRVASEDVQIGGSLIRKGDQVITWVGAANRDESKFTDPDAFHKLRKPNPHMSFGFGIHFCLGAPLARLEGHIAIETLLQFCHDIKLVPGREIVPIQSSFVFGLKNYPVTFESLTK</sequence>
<evidence type="ECO:0000313" key="6">
    <source>
        <dbReference type="Proteomes" id="UP000616779"/>
    </source>
</evidence>
<dbReference type="Proteomes" id="UP000616779">
    <property type="component" value="Unassembled WGS sequence"/>
</dbReference>
<protein>
    <submittedName>
        <fullName evidence="5">Cytochrome P450</fullName>
    </submittedName>
</protein>
<evidence type="ECO:0000256" key="2">
    <source>
        <dbReference type="ARBA" id="ARBA00022617"/>
    </source>
</evidence>
<dbReference type="PANTHER" id="PTHR46696:SF1">
    <property type="entry name" value="CYTOCHROME P450 YJIB-RELATED"/>
    <property type="match status" value="1"/>
</dbReference>
<organism evidence="5 6">
    <name type="scientific">Paenibacillus phytorum</name>
    <dbReference type="NCBI Taxonomy" id="2654977"/>
    <lineage>
        <taxon>Bacteria</taxon>
        <taxon>Bacillati</taxon>
        <taxon>Bacillota</taxon>
        <taxon>Bacilli</taxon>
        <taxon>Bacillales</taxon>
        <taxon>Paenibacillaceae</taxon>
        <taxon>Paenibacillus</taxon>
    </lineage>
</organism>
<dbReference type="InterPro" id="IPR036396">
    <property type="entry name" value="Cyt_P450_sf"/>
</dbReference>
<evidence type="ECO:0000256" key="1">
    <source>
        <dbReference type="ARBA" id="ARBA00010617"/>
    </source>
</evidence>
<comment type="caution">
    <text evidence="5">The sequence shown here is derived from an EMBL/GenBank/DDBJ whole genome shotgun (WGS) entry which is preliminary data.</text>
</comment>
<keyword evidence="2 4" id="KW-0349">Heme</keyword>
<keyword evidence="3 4" id="KW-0503">Monooxygenase</keyword>
<evidence type="ECO:0000256" key="4">
    <source>
        <dbReference type="RuleBase" id="RU000461"/>
    </source>
</evidence>
<dbReference type="InterPro" id="IPR002397">
    <property type="entry name" value="Cyt_P450_B"/>
</dbReference>
<dbReference type="Gene3D" id="1.10.630.10">
    <property type="entry name" value="Cytochrome P450"/>
    <property type="match status" value="1"/>
</dbReference>
<comment type="similarity">
    <text evidence="1 4">Belongs to the cytochrome P450 family.</text>
</comment>
<name>A0ABX1Y095_9BACL</name>
<dbReference type="Pfam" id="PF00067">
    <property type="entry name" value="p450"/>
    <property type="match status" value="1"/>
</dbReference>
<dbReference type="EMBL" id="WHOA01000154">
    <property type="protein sequence ID" value="NOU74252.1"/>
    <property type="molecule type" value="Genomic_DNA"/>
</dbReference>
<reference evidence="5 6" key="1">
    <citation type="submission" date="2019-10" db="EMBL/GenBank/DDBJ databases">
        <title>Description of Paenibacillus terrestris sp. nov.</title>
        <authorList>
            <person name="Carlier A."/>
            <person name="Qi S."/>
        </authorList>
    </citation>
    <scope>NUCLEOTIDE SEQUENCE [LARGE SCALE GENOMIC DNA]</scope>
    <source>
        <strain evidence="5 6">LMG 31458</strain>
    </source>
</reference>
<dbReference type="CDD" id="cd11032">
    <property type="entry name" value="P450_EryK-like"/>
    <property type="match status" value="1"/>
</dbReference>
<dbReference type="SUPFAM" id="SSF48264">
    <property type="entry name" value="Cytochrome P450"/>
    <property type="match status" value="1"/>
</dbReference>
<keyword evidence="4" id="KW-0408">Iron</keyword>
<evidence type="ECO:0000313" key="5">
    <source>
        <dbReference type="EMBL" id="NOU74252.1"/>
    </source>
</evidence>
<dbReference type="PRINTS" id="PR00359">
    <property type="entry name" value="BP450"/>
</dbReference>
<keyword evidence="4" id="KW-0479">Metal-binding</keyword>
<dbReference type="PANTHER" id="PTHR46696">
    <property type="entry name" value="P450, PUTATIVE (EUROFUNG)-RELATED"/>
    <property type="match status" value="1"/>
</dbReference>
<dbReference type="InterPro" id="IPR001128">
    <property type="entry name" value="Cyt_P450"/>
</dbReference>
<dbReference type="PROSITE" id="PS00086">
    <property type="entry name" value="CYTOCHROME_P450"/>
    <property type="match status" value="1"/>
</dbReference>
<proteinExistence type="inferred from homology"/>
<evidence type="ECO:0000256" key="3">
    <source>
        <dbReference type="ARBA" id="ARBA00023033"/>
    </source>
</evidence>
<keyword evidence="4" id="KW-0560">Oxidoreductase</keyword>
<dbReference type="PRINTS" id="PR00385">
    <property type="entry name" value="P450"/>
</dbReference>
<accession>A0ABX1Y095</accession>